<dbReference type="Proteomes" id="UP000642809">
    <property type="component" value="Unassembled WGS sequence"/>
</dbReference>
<dbReference type="Gene3D" id="2.120.10.80">
    <property type="entry name" value="Kelch-type beta propeller"/>
    <property type="match status" value="1"/>
</dbReference>
<keyword evidence="3" id="KW-1185">Reference proteome</keyword>
<dbReference type="SUPFAM" id="SSF81296">
    <property type="entry name" value="E set domains"/>
    <property type="match status" value="1"/>
</dbReference>
<feature type="domain" description="IPT/TIG" evidence="1">
    <location>
        <begin position="129"/>
        <end position="194"/>
    </location>
</feature>
<dbReference type="InterPro" id="IPR014756">
    <property type="entry name" value="Ig_E-set"/>
</dbReference>
<dbReference type="InterPro" id="IPR002909">
    <property type="entry name" value="IPT_dom"/>
</dbReference>
<evidence type="ECO:0000313" key="3">
    <source>
        <dbReference type="Proteomes" id="UP000642809"/>
    </source>
</evidence>
<dbReference type="EMBL" id="BMYF01000018">
    <property type="protein sequence ID" value="GHB45171.1"/>
    <property type="molecule type" value="Genomic_DNA"/>
</dbReference>
<name>A0A8J3D0X8_9BACT</name>
<dbReference type="InterPro" id="IPR013783">
    <property type="entry name" value="Ig-like_fold"/>
</dbReference>
<dbReference type="AlphaFoldDB" id="A0A8J3D0X8"/>
<proteinExistence type="predicted"/>
<dbReference type="Pfam" id="PF01833">
    <property type="entry name" value="TIG"/>
    <property type="match status" value="1"/>
</dbReference>
<comment type="caution">
    <text evidence="2">The sequence shown here is derived from an EMBL/GenBank/DDBJ whole genome shotgun (WGS) entry which is preliminary data.</text>
</comment>
<dbReference type="RefSeq" id="WP_189583781.1">
    <property type="nucleotide sequence ID" value="NZ_BMYF01000018.1"/>
</dbReference>
<reference evidence="2" key="2">
    <citation type="submission" date="2020-09" db="EMBL/GenBank/DDBJ databases">
        <authorList>
            <person name="Sun Q."/>
            <person name="Kim S."/>
        </authorList>
    </citation>
    <scope>NUCLEOTIDE SEQUENCE</scope>
    <source>
        <strain evidence="2">KCTC 23224</strain>
    </source>
</reference>
<sequence>MKKYKFGLLSLLIFIFGIFISCEEAEDFTTSLATEDVLYLSGERVRLLGRILTTQAVNATDHGFYIATNESFTQPLIISLGQRTNPGRFIGEASGLQVDQRYFVKSFLALEGEMLFGNIIELNTLTPAATGLQPNNGRFGEIINILGRNFTADTRVFFGNTEGQVVGIDFESRIRVRIPVAEAPVVTIRVVSQGREMVVSEVFEYTTGTYRKISDFPGSQRFFNNVFLQSGKDFYVGLGTERGLSFNSQFWKFDVLAQQWQQVPFEGTPLRFAFNSTQYFGSGSVLLDRFPFFLVPDFWKLESDGSFTRLPDLPFVEANALAYELDGQLYVAGGENGFGRETYRYSPATGNWMRVNNTPFRVTRATISFVYEGKIYILNPETRELFAYTPSTDTWSFVTNYPGQPGGTGGFGLVVDGRAYIGMEFRSNRIWELNLSNMNWALKNDFPGIIQASNAGVFLHDGLIYFLRSADLQLQGPMEMWEFDPKGFN</sequence>
<evidence type="ECO:0000313" key="2">
    <source>
        <dbReference type="EMBL" id="GHB45171.1"/>
    </source>
</evidence>
<gene>
    <name evidence="2" type="ORF">GCM10008106_27670</name>
</gene>
<reference evidence="2" key="1">
    <citation type="journal article" date="2014" name="Int. J. Syst. Evol. Microbiol.">
        <title>Complete genome sequence of Corynebacterium casei LMG S-19264T (=DSM 44701T), isolated from a smear-ripened cheese.</title>
        <authorList>
            <consortium name="US DOE Joint Genome Institute (JGI-PGF)"/>
            <person name="Walter F."/>
            <person name="Albersmeier A."/>
            <person name="Kalinowski J."/>
            <person name="Ruckert C."/>
        </authorList>
    </citation>
    <scope>NUCLEOTIDE SEQUENCE</scope>
    <source>
        <strain evidence="2">KCTC 23224</strain>
    </source>
</reference>
<evidence type="ECO:0000259" key="1">
    <source>
        <dbReference type="Pfam" id="PF01833"/>
    </source>
</evidence>
<protein>
    <recommendedName>
        <fullName evidence="1">IPT/TIG domain-containing protein</fullName>
    </recommendedName>
</protein>
<dbReference type="PROSITE" id="PS51257">
    <property type="entry name" value="PROKAR_LIPOPROTEIN"/>
    <property type="match status" value="1"/>
</dbReference>
<organism evidence="2 3">
    <name type="scientific">Mongoliitalea lutea</name>
    <dbReference type="NCBI Taxonomy" id="849756"/>
    <lineage>
        <taxon>Bacteria</taxon>
        <taxon>Pseudomonadati</taxon>
        <taxon>Bacteroidota</taxon>
        <taxon>Cytophagia</taxon>
        <taxon>Cytophagales</taxon>
        <taxon>Cyclobacteriaceae</taxon>
        <taxon>Mongoliitalea</taxon>
    </lineage>
</organism>
<dbReference type="InterPro" id="IPR015915">
    <property type="entry name" value="Kelch-typ_b-propeller"/>
</dbReference>
<dbReference type="Gene3D" id="2.60.40.10">
    <property type="entry name" value="Immunoglobulins"/>
    <property type="match status" value="1"/>
</dbReference>
<dbReference type="SUPFAM" id="SSF117281">
    <property type="entry name" value="Kelch motif"/>
    <property type="match status" value="1"/>
</dbReference>
<accession>A0A8J3D0X8</accession>